<keyword evidence="4 7" id="KW-0560">Oxidoreductase</keyword>
<protein>
    <recommendedName>
        <fullName evidence="7">Peroxidase</fullName>
        <ecNumber evidence="7">1.11.1.-</ecNumber>
    </recommendedName>
</protein>
<dbReference type="AlphaFoldDB" id="A0AA39MH52"/>
<dbReference type="Gene3D" id="1.10.520.10">
    <property type="match status" value="1"/>
</dbReference>
<evidence type="ECO:0000313" key="10">
    <source>
        <dbReference type="Proteomes" id="UP001175226"/>
    </source>
</evidence>
<dbReference type="InterPro" id="IPR044831">
    <property type="entry name" value="Ccp1-like"/>
</dbReference>
<evidence type="ECO:0000256" key="3">
    <source>
        <dbReference type="ARBA" id="ARBA00022723"/>
    </source>
</evidence>
<accession>A0AA39MH52</accession>
<dbReference type="SUPFAM" id="SSF48113">
    <property type="entry name" value="Heme-dependent peroxidases"/>
    <property type="match status" value="1"/>
</dbReference>
<evidence type="ECO:0000256" key="5">
    <source>
        <dbReference type="ARBA" id="ARBA00023004"/>
    </source>
</evidence>
<dbReference type="PANTHER" id="PTHR31356:SF53">
    <property type="entry name" value="HEME PEROXIDASE"/>
    <property type="match status" value="1"/>
</dbReference>
<evidence type="ECO:0000256" key="4">
    <source>
        <dbReference type="ARBA" id="ARBA00023002"/>
    </source>
</evidence>
<keyword evidence="10" id="KW-1185">Reference proteome</keyword>
<keyword evidence="7" id="KW-0732">Signal</keyword>
<feature type="signal peptide" evidence="7">
    <location>
        <begin position="1"/>
        <end position="19"/>
    </location>
</feature>
<dbReference type="InterPro" id="IPR002016">
    <property type="entry name" value="Haem_peroxidase"/>
</dbReference>
<dbReference type="Proteomes" id="UP001175226">
    <property type="component" value="Unassembled WGS sequence"/>
</dbReference>
<evidence type="ECO:0000256" key="1">
    <source>
        <dbReference type="ARBA" id="ARBA00022559"/>
    </source>
</evidence>
<dbReference type="EMBL" id="JAUEPT010000074">
    <property type="protein sequence ID" value="KAK0434102.1"/>
    <property type="molecule type" value="Genomic_DNA"/>
</dbReference>
<dbReference type="GO" id="GO:0034599">
    <property type="term" value="P:cellular response to oxidative stress"/>
    <property type="evidence" value="ECO:0007669"/>
    <property type="project" value="InterPro"/>
</dbReference>
<evidence type="ECO:0000259" key="8">
    <source>
        <dbReference type="PROSITE" id="PS50873"/>
    </source>
</evidence>
<dbReference type="GO" id="GO:0000302">
    <property type="term" value="P:response to reactive oxygen species"/>
    <property type="evidence" value="ECO:0007669"/>
    <property type="project" value="TreeGrafter"/>
</dbReference>
<dbReference type="PROSITE" id="PS50873">
    <property type="entry name" value="PEROXIDASE_4"/>
    <property type="match status" value="1"/>
</dbReference>
<evidence type="ECO:0000256" key="6">
    <source>
        <dbReference type="RuleBase" id="RU004241"/>
    </source>
</evidence>
<proteinExistence type="inferred from homology"/>
<dbReference type="GO" id="GO:0004601">
    <property type="term" value="F:peroxidase activity"/>
    <property type="evidence" value="ECO:0007669"/>
    <property type="project" value="UniProtKB-KW"/>
</dbReference>
<evidence type="ECO:0000313" key="9">
    <source>
        <dbReference type="EMBL" id="KAK0434102.1"/>
    </source>
</evidence>
<evidence type="ECO:0000256" key="2">
    <source>
        <dbReference type="ARBA" id="ARBA00022617"/>
    </source>
</evidence>
<name>A0AA39MH52_9AGAR</name>
<dbReference type="InterPro" id="IPR010255">
    <property type="entry name" value="Haem_peroxidase_sf"/>
</dbReference>
<feature type="domain" description="Plant heme peroxidase family profile" evidence="8">
    <location>
        <begin position="110"/>
        <end position="300"/>
    </location>
</feature>
<reference evidence="9" key="1">
    <citation type="submission" date="2023-06" db="EMBL/GenBank/DDBJ databases">
        <authorList>
            <consortium name="Lawrence Berkeley National Laboratory"/>
            <person name="Ahrendt S."/>
            <person name="Sahu N."/>
            <person name="Indic B."/>
            <person name="Wong-Bajracharya J."/>
            <person name="Merenyi Z."/>
            <person name="Ke H.-M."/>
            <person name="Monk M."/>
            <person name="Kocsube S."/>
            <person name="Drula E."/>
            <person name="Lipzen A."/>
            <person name="Balint B."/>
            <person name="Henrissat B."/>
            <person name="Andreopoulos B."/>
            <person name="Martin F.M."/>
            <person name="Harder C.B."/>
            <person name="Rigling D."/>
            <person name="Ford K.L."/>
            <person name="Foster G.D."/>
            <person name="Pangilinan J."/>
            <person name="Papanicolaou A."/>
            <person name="Barry K."/>
            <person name="LaButti K."/>
            <person name="Viragh M."/>
            <person name="Koriabine M."/>
            <person name="Yan M."/>
            <person name="Riley R."/>
            <person name="Champramary S."/>
            <person name="Plett K.L."/>
            <person name="Tsai I.J."/>
            <person name="Slot J."/>
            <person name="Sipos G."/>
            <person name="Plett J."/>
            <person name="Nagy L.G."/>
            <person name="Grigoriev I.V."/>
        </authorList>
    </citation>
    <scope>NUCLEOTIDE SEQUENCE</scope>
    <source>
        <strain evidence="9">FPL87.14</strain>
    </source>
</reference>
<dbReference type="EC" id="1.11.1.-" evidence="7"/>
<comment type="similarity">
    <text evidence="6">Belongs to the peroxidase family.</text>
</comment>
<dbReference type="GO" id="GO:0042744">
    <property type="term" value="P:hydrogen peroxide catabolic process"/>
    <property type="evidence" value="ECO:0007669"/>
    <property type="project" value="TreeGrafter"/>
</dbReference>
<evidence type="ECO:0000256" key="7">
    <source>
        <dbReference type="RuleBase" id="RU363051"/>
    </source>
</evidence>
<dbReference type="GO" id="GO:0020037">
    <property type="term" value="F:heme binding"/>
    <property type="evidence" value="ECO:0007669"/>
    <property type="project" value="UniProtKB-UniRule"/>
</dbReference>
<keyword evidence="5" id="KW-0408">Iron</keyword>
<sequence>MRTLGRSLVLLAFLAGIHAYTWPSNIDYLEGVMYQQAGYRRFGIIDGVNPCSFNGPDRFHDMITYNAADGTGGLDTSIMFETERPENLGAAFNETLVFLNNLYSIQTPMADLLAAGLSVSVRSCGGLRIAVRAGRVDATSAGPEGVPEPTDDLTSIAAQFVTAGFNTTEMVQMVACGYSLGGIQGVDFPDITGNNSSTNFVHFDSTFSSFDSAIVTDYLDGTTENPLVVGPDTSNSDLLVFPAGGNATMRSLSDEASFRNTCQDILQRMIDIVPSSLQMTFDSSGFLTFTGETRVLISDRDNKVLTVKLRYVDHDGKVPSTNNTISTEEVHSTGYGFDAESKVLTAFDFFSRSTERHLLFNISVTPSSGEEEACDNGGSGYPVQDNIFLLEPHSCLVPDEDENGNWNLTVVAAVRNENSLKNPTLDVAVMTEPAVRVPSIAVESSAMEVWNMDA</sequence>
<keyword evidence="3" id="KW-0479">Metal-binding</keyword>
<dbReference type="PANTHER" id="PTHR31356">
    <property type="entry name" value="THYLAKOID LUMENAL 29 KDA PROTEIN, CHLOROPLASTIC-RELATED"/>
    <property type="match status" value="1"/>
</dbReference>
<keyword evidence="1 7" id="KW-0575">Peroxidase</keyword>
<comment type="caution">
    <text evidence="9">The sequence shown here is derived from an EMBL/GenBank/DDBJ whole genome shotgun (WGS) entry which is preliminary data.</text>
</comment>
<organism evidence="9 10">
    <name type="scientific">Armillaria borealis</name>
    <dbReference type="NCBI Taxonomy" id="47425"/>
    <lineage>
        <taxon>Eukaryota</taxon>
        <taxon>Fungi</taxon>
        <taxon>Dikarya</taxon>
        <taxon>Basidiomycota</taxon>
        <taxon>Agaricomycotina</taxon>
        <taxon>Agaricomycetes</taxon>
        <taxon>Agaricomycetidae</taxon>
        <taxon>Agaricales</taxon>
        <taxon>Marasmiineae</taxon>
        <taxon>Physalacriaceae</taxon>
        <taxon>Armillaria</taxon>
    </lineage>
</organism>
<keyword evidence="2" id="KW-0349">Heme</keyword>
<dbReference type="GO" id="GO:0046872">
    <property type="term" value="F:metal ion binding"/>
    <property type="evidence" value="ECO:0007669"/>
    <property type="project" value="UniProtKB-UniRule"/>
</dbReference>
<feature type="chain" id="PRO_5041483423" description="Peroxidase" evidence="7">
    <location>
        <begin position="20"/>
        <end position="454"/>
    </location>
</feature>
<dbReference type="Pfam" id="PF00141">
    <property type="entry name" value="peroxidase"/>
    <property type="match status" value="1"/>
</dbReference>
<gene>
    <name evidence="9" type="ORF">EV421DRAFT_1741120</name>
</gene>